<evidence type="ECO:0000313" key="3">
    <source>
        <dbReference type="Proteomes" id="UP000576082"/>
    </source>
</evidence>
<gene>
    <name evidence="2" type="ORF">HHU12_24255</name>
</gene>
<sequence length="281" mass="32208">MFKVTTNTKYENTENGKANLVHKTVSNIPFKYRPFILSAVYTLLIVGFALLLNGTLEVTFNQTIGFKEPFYFTLLFMVVLSFLLPYSIPDKKLAVQKINMDGFQVEQVVLQNHEKHSKALIIGAKILTLLFSISLFMSSYTTNKRVEKYERITIHNVPIRGVDSVHIAVRMSRNTRDSATPGRFKPATEASISEKQTYVYEEYTYGFPYQLLKPIKRRDMVEGKKYLEGKRAKIAVKWYGDDLEPRDVEGKINKVMNSDAMNDLLLESFGVEAESKKSVKM</sequence>
<keyword evidence="3" id="KW-1185">Reference proteome</keyword>
<proteinExistence type="predicted"/>
<organism evidence="2 3">
    <name type="scientific">Flammeovirga aprica JL-4</name>
    <dbReference type="NCBI Taxonomy" id="694437"/>
    <lineage>
        <taxon>Bacteria</taxon>
        <taxon>Pseudomonadati</taxon>
        <taxon>Bacteroidota</taxon>
        <taxon>Cytophagia</taxon>
        <taxon>Cytophagales</taxon>
        <taxon>Flammeovirgaceae</taxon>
        <taxon>Flammeovirga</taxon>
    </lineage>
</organism>
<name>A0A7X9RYN8_9BACT</name>
<feature type="transmembrane region" description="Helical" evidence="1">
    <location>
        <begin position="119"/>
        <end position="141"/>
    </location>
</feature>
<reference evidence="2 3" key="1">
    <citation type="submission" date="2020-04" db="EMBL/GenBank/DDBJ databases">
        <title>Flammeovirga sp. SR4, a novel species isolated from seawater.</title>
        <authorList>
            <person name="Wang X."/>
        </authorList>
    </citation>
    <scope>NUCLEOTIDE SEQUENCE [LARGE SCALE GENOMIC DNA]</scope>
    <source>
        <strain evidence="2 3">ATCC 23126</strain>
    </source>
</reference>
<keyword evidence="1" id="KW-1133">Transmembrane helix</keyword>
<comment type="caution">
    <text evidence="2">The sequence shown here is derived from an EMBL/GenBank/DDBJ whole genome shotgun (WGS) entry which is preliminary data.</text>
</comment>
<feature type="transmembrane region" description="Helical" evidence="1">
    <location>
        <begin position="70"/>
        <end position="88"/>
    </location>
</feature>
<accession>A0A7X9RYN8</accession>
<dbReference type="RefSeq" id="WP_169659327.1">
    <property type="nucleotide sequence ID" value="NZ_JABANE010000086.1"/>
</dbReference>
<dbReference type="EMBL" id="JABANE010000086">
    <property type="protein sequence ID" value="NME71104.1"/>
    <property type="molecule type" value="Genomic_DNA"/>
</dbReference>
<protein>
    <submittedName>
        <fullName evidence="2">Uncharacterized protein</fullName>
    </submittedName>
</protein>
<keyword evidence="1" id="KW-0812">Transmembrane</keyword>
<evidence type="ECO:0000313" key="2">
    <source>
        <dbReference type="EMBL" id="NME71104.1"/>
    </source>
</evidence>
<dbReference type="Proteomes" id="UP000576082">
    <property type="component" value="Unassembled WGS sequence"/>
</dbReference>
<keyword evidence="1" id="KW-0472">Membrane</keyword>
<dbReference type="AlphaFoldDB" id="A0A7X9RYN8"/>
<feature type="transmembrane region" description="Helical" evidence="1">
    <location>
        <begin position="35"/>
        <end position="58"/>
    </location>
</feature>
<evidence type="ECO:0000256" key="1">
    <source>
        <dbReference type="SAM" id="Phobius"/>
    </source>
</evidence>